<dbReference type="VEuPathDB" id="CryptoDB:cand_015250"/>
<dbReference type="RefSeq" id="XP_067069555.1">
    <property type="nucleotide sequence ID" value="XM_067211760.1"/>
</dbReference>
<comment type="caution">
    <text evidence="1">The sequence shown here is derived from an EMBL/GenBank/DDBJ whole genome shotgun (WGS) entry which is preliminary data.</text>
</comment>
<proteinExistence type="predicted"/>
<organism evidence="1 2">
    <name type="scientific">Cryptosporidium andersoni</name>
    <dbReference type="NCBI Taxonomy" id="117008"/>
    <lineage>
        <taxon>Eukaryota</taxon>
        <taxon>Sar</taxon>
        <taxon>Alveolata</taxon>
        <taxon>Apicomplexa</taxon>
        <taxon>Conoidasida</taxon>
        <taxon>Coccidia</taxon>
        <taxon>Eucoccidiorida</taxon>
        <taxon>Eimeriorina</taxon>
        <taxon>Cryptosporidiidae</taxon>
        <taxon>Cryptosporidium</taxon>
    </lineage>
</organism>
<dbReference type="EMBL" id="LRBS01000031">
    <property type="protein sequence ID" value="OII77709.1"/>
    <property type="molecule type" value="Genomic_DNA"/>
</dbReference>
<dbReference type="Proteomes" id="UP000186804">
    <property type="component" value="Unassembled WGS sequence"/>
</dbReference>
<dbReference type="OrthoDB" id="10286606at2759"/>
<name>A0A1J4MXQ5_9CRYT</name>
<evidence type="ECO:0000313" key="2">
    <source>
        <dbReference type="Proteomes" id="UP000186804"/>
    </source>
</evidence>
<protein>
    <submittedName>
        <fullName evidence="1">Uncharacterized protein</fullName>
    </submittedName>
</protein>
<sequence>MNKNTFTALGLWRYKSICLLIILISFSKRIQCYINKRSRSQKELLPQVGKSDEVGLNSLNIMKEGPLLFDISNIYDTEECKSVIFSEEDLVSELQNIIKFQKLKYEEFSDLMVLMRSSTVNKQQENVVLEKNDVSGSYNSVCKLSPMEYQKLSRYSKLQTTMGTRLHRQYKTFVPRSPEKTIRKVNKIKIEGDTAYKTTVKTLQDVIYESMNEARASSLLTDRKLHETQSESIKARTEGGYESLKEDIRATKAIARRKLVESGELDLVDEILNSIQLERDNHDKNKEFGMQKSNQIDLLVPIPPNYTEDLSLVEKDSEEIDTKPIKDINSVLEVQVPDLPEEVTSIESNSKVPLKKKGMLPPDASRELEEFRKRGIRGHIIGTNLDSKTSGKLNPRDHIWKGTSSKLDSNFVKPEGFLPPSAKQHVSSKDIQLNTHASHSILTPGIVTPKQPLGNDLLDEFEQYLQSKSIYNVKSLSEASKQLSN</sequence>
<evidence type="ECO:0000313" key="1">
    <source>
        <dbReference type="EMBL" id="OII77709.1"/>
    </source>
</evidence>
<reference evidence="1 2" key="1">
    <citation type="submission" date="2016-10" db="EMBL/GenBank/DDBJ databases">
        <title>Reductive evolution of mitochondrial metabolism and differential evolution of invasion-related proteins in Cryptosporidium.</title>
        <authorList>
            <person name="Liu S."/>
            <person name="Roellig D.M."/>
            <person name="Guo Y."/>
            <person name="Li N."/>
            <person name="Frace M.A."/>
            <person name="Tang K."/>
            <person name="Zhang L."/>
            <person name="Feng Y."/>
            <person name="Xiao L."/>
        </authorList>
    </citation>
    <scope>NUCLEOTIDE SEQUENCE [LARGE SCALE GENOMIC DNA]</scope>
    <source>
        <strain evidence="1">30847</strain>
    </source>
</reference>
<gene>
    <name evidence="1" type="ORF">cand_015250</name>
</gene>
<dbReference type="GeneID" id="92365710"/>
<dbReference type="AlphaFoldDB" id="A0A1J4MXQ5"/>
<keyword evidence="2" id="KW-1185">Reference proteome</keyword>
<accession>A0A1J4MXQ5</accession>